<evidence type="ECO:0000256" key="3">
    <source>
        <dbReference type="ARBA" id="ARBA00023163"/>
    </source>
</evidence>
<dbReference type="RefSeq" id="WP_106717563.1">
    <property type="nucleotide sequence ID" value="NZ_JACHXT010000003.1"/>
</dbReference>
<comment type="caution">
    <text evidence="5">The sequence shown here is derived from an EMBL/GenBank/DDBJ whole genome shotgun (WGS) entry which is preliminary data.</text>
</comment>
<name>A0A2P7ARF8_9HYPH</name>
<dbReference type="Gene3D" id="1.20.120.530">
    <property type="entry name" value="GntR ligand-binding domain-like"/>
    <property type="match status" value="1"/>
</dbReference>
<keyword evidence="6" id="KW-1185">Reference proteome</keyword>
<dbReference type="PROSITE" id="PS50949">
    <property type="entry name" value="HTH_GNTR"/>
    <property type="match status" value="1"/>
</dbReference>
<dbReference type="InterPro" id="IPR008920">
    <property type="entry name" value="TF_FadR/GntR_C"/>
</dbReference>
<feature type="domain" description="HTH gntR-type" evidence="4">
    <location>
        <begin position="11"/>
        <end position="78"/>
    </location>
</feature>
<dbReference type="InterPro" id="IPR036390">
    <property type="entry name" value="WH_DNA-bd_sf"/>
</dbReference>
<evidence type="ECO:0000259" key="4">
    <source>
        <dbReference type="PROSITE" id="PS50949"/>
    </source>
</evidence>
<keyword evidence="3" id="KW-0804">Transcription</keyword>
<proteinExistence type="predicted"/>
<organism evidence="5 6">
    <name type="scientific">Phyllobacterium endophyticum</name>
    <dbReference type="NCBI Taxonomy" id="1149773"/>
    <lineage>
        <taxon>Bacteria</taxon>
        <taxon>Pseudomonadati</taxon>
        <taxon>Pseudomonadota</taxon>
        <taxon>Alphaproteobacteria</taxon>
        <taxon>Hyphomicrobiales</taxon>
        <taxon>Phyllobacteriaceae</taxon>
        <taxon>Phyllobacterium</taxon>
    </lineage>
</organism>
<dbReference type="InterPro" id="IPR000524">
    <property type="entry name" value="Tscrpt_reg_HTH_GntR"/>
</dbReference>
<accession>A0A2P7ARF8</accession>
<dbReference type="SMART" id="SM00895">
    <property type="entry name" value="FCD"/>
    <property type="match status" value="1"/>
</dbReference>
<dbReference type="EMBL" id="PGGN01000003">
    <property type="protein sequence ID" value="PSH56812.1"/>
    <property type="molecule type" value="Genomic_DNA"/>
</dbReference>
<dbReference type="InterPro" id="IPR011711">
    <property type="entry name" value="GntR_C"/>
</dbReference>
<dbReference type="PANTHER" id="PTHR43537">
    <property type="entry name" value="TRANSCRIPTIONAL REGULATOR, GNTR FAMILY"/>
    <property type="match status" value="1"/>
</dbReference>
<dbReference type="InterPro" id="IPR036388">
    <property type="entry name" value="WH-like_DNA-bd_sf"/>
</dbReference>
<reference evidence="6" key="1">
    <citation type="submission" date="2017-11" db="EMBL/GenBank/DDBJ databases">
        <authorList>
            <person name="Kuznetsova I."/>
            <person name="Sazanova A."/>
            <person name="Chirak E."/>
            <person name="Safronova V."/>
            <person name="Willems A."/>
        </authorList>
    </citation>
    <scope>NUCLEOTIDE SEQUENCE [LARGE SCALE GENOMIC DNA]</scope>
    <source>
        <strain evidence="6">PEPV15</strain>
    </source>
</reference>
<gene>
    <name evidence="5" type="ORF">CU100_15890</name>
</gene>
<dbReference type="PANTHER" id="PTHR43537:SF49">
    <property type="entry name" value="TRANSCRIPTIONAL REGULATORY PROTEIN"/>
    <property type="match status" value="1"/>
</dbReference>
<dbReference type="AlphaFoldDB" id="A0A2P7ARF8"/>
<dbReference type="GO" id="GO:0003677">
    <property type="term" value="F:DNA binding"/>
    <property type="evidence" value="ECO:0007669"/>
    <property type="project" value="UniProtKB-KW"/>
</dbReference>
<dbReference type="Gene3D" id="1.10.10.10">
    <property type="entry name" value="Winged helix-like DNA-binding domain superfamily/Winged helix DNA-binding domain"/>
    <property type="match status" value="1"/>
</dbReference>
<dbReference type="SMART" id="SM00345">
    <property type="entry name" value="HTH_GNTR"/>
    <property type="match status" value="1"/>
</dbReference>
<keyword evidence="1" id="KW-0805">Transcription regulation</keyword>
<dbReference type="Pfam" id="PF07729">
    <property type="entry name" value="FCD"/>
    <property type="match status" value="1"/>
</dbReference>
<sequence length="222" mass="25153">MSEAKAKTRSQLKTVDVTDLILHDILAGVLAPGVWLKQIDLEQRYQSTRPEVRRALDRLVQRRLVEHVPNRGYHVYEPDGRQATEVSDVRVILETAVADKIVARASELTTKKLRDLACRFDDLIMNGTMIELYEANLAFHRELLALCGNSELVNLVTEIRQRTSSAPVSQWKTRARIEQSSREHHQMIDALVAKDTEELKRVTVKHIKQSADLSGDGISHNG</sequence>
<dbReference type="GO" id="GO:0003700">
    <property type="term" value="F:DNA-binding transcription factor activity"/>
    <property type="evidence" value="ECO:0007669"/>
    <property type="project" value="InterPro"/>
</dbReference>
<keyword evidence="2" id="KW-0238">DNA-binding</keyword>
<dbReference type="SUPFAM" id="SSF48008">
    <property type="entry name" value="GntR ligand-binding domain-like"/>
    <property type="match status" value="1"/>
</dbReference>
<dbReference type="Pfam" id="PF00392">
    <property type="entry name" value="GntR"/>
    <property type="match status" value="1"/>
</dbReference>
<evidence type="ECO:0000313" key="5">
    <source>
        <dbReference type="EMBL" id="PSH56812.1"/>
    </source>
</evidence>
<evidence type="ECO:0000256" key="2">
    <source>
        <dbReference type="ARBA" id="ARBA00023125"/>
    </source>
</evidence>
<evidence type="ECO:0000313" key="6">
    <source>
        <dbReference type="Proteomes" id="UP000241158"/>
    </source>
</evidence>
<protein>
    <submittedName>
        <fullName evidence="5">GntR family transcriptional regulator</fullName>
    </submittedName>
</protein>
<evidence type="ECO:0000256" key="1">
    <source>
        <dbReference type="ARBA" id="ARBA00023015"/>
    </source>
</evidence>
<dbReference type="OrthoDB" id="8680240at2"/>
<dbReference type="Proteomes" id="UP000241158">
    <property type="component" value="Unassembled WGS sequence"/>
</dbReference>
<dbReference type="SUPFAM" id="SSF46785">
    <property type="entry name" value="Winged helix' DNA-binding domain"/>
    <property type="match status" value="1"/>
</dbReference>